<dbReference type="Proteomes" id="UP001177023">
    <property type="component" value="Unassembled WGS sequence"/>
</dbReference>
<evidence type="ECO:0000313" key="2">
    <source>
        <dbReference type="EMBL" id="CAJ0569015.1"/>
    </source>
</evidence>
<name>A0AA36CHB7_9BILA</name>
<sequence>MLLSNFFRGNLIRRYGKNQLTEKSNEALLFSAPEDKKAETNEAEAFKMVPQRTRVLRPILFAVLFYAFSVRHADAVSSAPSKVKVGPHSFDDIKLDKKGIDETQIIHQNWMIYAIKAMLGQMGKDLLPKLGRQDKLTFLRCLSRIKERTDLVAASRCLIAAKDAHEAMRKKYKTYNEYMARKAQENLRSSTEVELGNKAQRALGAFIQDTSDLPTTPRPNPFVTAATVTTPATTTTTRPQLRQVQLRRNFKSSERFGSLKKKYQKWNNSFRVLKSSEMPFKSSLRSKSIYNILRSYRHHRKLRRLRMMDSGEPRRRLRVRRVKRSPHRLIADMVQKSDSKKFEVKSMAKMPALLQEKKSPVQSIARQIMKAVRGENGTDSAPGTWTQSYQNMLKLKKQLDKQAKEPGAKVYDLRMYDLVQGRDTPSEDIWERSKQPGFLQEAYGLIARINAQGDSHNQKFLSPRFASIMPDKYGDSDKKALSPSILSFYRDEAEDQILPLPKLLEDSGLKDKDRDAMLEVVMEVSGARGMVDTAMKTMKNMHMFGLDEEFKDVTDKIQDIFKALTGSFTGRQKKEMKRRGYTFAHPEQLEKFHEAQGIKDREHGFNYDTYKRLSRKQREEALWLRVRQIARNVSHPVDEPLMKRGPNGTWIENHKRAKRAHYLGGWLHVLEPTVLAPFAFTPSIGAGILGPLVFSPGLFNPVIFNPSIASPMIMSPGIGYPFILSPYIFSSQIMSPLIWAPYILTPYLLGPNIITPYLMSPVILSPMLLSPDLVSPMALGGAVLSPTMLSPAVFSPSVFMVSIMSPSFLS</sequence>
<dbReference type="AlphaFoldDB" id="A0AA36CHB7"/>
<feature type="non-terminal residue" evidence="2">
    <location>
        <position position="810"/>
    </location>
</feature>
<evidence type="ECO:0000256" key="1">
    <source>
        <dbReference type="SAM" id="Phobius"/>
    </source>
</evidence>
<keyword evidence="3" id="KW-1185">Reference proteome</keyword>
<keyword evidence="1" id="KW-1133">Transmembrane helix</keyword>
<reference evidence="2" key="1">
    <citation type="submission" date="2023-06" db="EMBL/GenBank/DDBJ databases">
        <authorList>
            <person name="Delattre M."/>
        </authorList>
    </citation>
    <scope>NUCLEOTIDE SEQUENCE</scope>
    <source>
        <strain evidence="2">AF72</strain>
    </source>
</reference>
<dbReference type="PANTHER" id="PTHR21523:SF44">
    <property type="entry name" value="MLT-TEN (MLT-10) RELATED"/>
    <property type="match status" value="1"/>
</dbReference>
<feature type="transmembrane region" description="Helical" evidence="1">
    <location>
        <begin position="747"/>
        <end position="769"/>
    </location>
</feature>
<feature type="transmembrane region" description="Helical" evidence="1">
    <location>
        <begin position="789"/>
        <end position="809"/>
    </location>
</feature>
<keyword evidence="1" id="KW-0812">Transmembrane</keyword>
<dbReference type="PANTHER" id="PTHR21523">
    <property type="match status" value="1"/>
</dbReference>
<comment type="caution">
    <text evidence="2">The sequence shown here is derived from an EMBL/GenBank/DDBJ whole genome shotgun (WGS) entry which is preliminary data.</text>
</comment>
<gene>
    <name evidence="2" type="ORF">MSPICULIGERA_LOCUS7513</name>
</gene>
<dbReference type="EMBL" id="CATQJA010001888">
    <property type="protein sequence ID" value="CAJ0569015.1"/>
    <property type="molecule type" value="Genomic_DNA"/>
</dbReference>
<dbReference type="Pfam" id="PF04870">
    <property type="entry name" value="Moulting_cycle"/>
    <property type="match status" value="2"/>
</dbReference>
<dbReference type="InterPro" id="IPR006954">
    <property type="entry name" value="Mlt-10-like"/>
</dbReference>
<proteinExistence type="predicted"/>
<protein>
    <submittedName>
        <fullName evidence="2">Uncharacterized protein</fullName>
    </submittedName>
</protein>
<organism evidence="2 3">
    <name type="scientific">Mesorhabditis spiculigera</name>
    <dbReference type="NCBI Taxonomy" id="96644"/>
    <lineage>
        <taxon>Eukaryota</taxon>
        <taxon>Metazoa</taxon>
        <taxon>Ecdysozoa</taxon>
        <taxon>Nematoda</taxon>
        <taxon>Chromadorea</taxon>
        <taxon>Rhabditida</taxon>
        <taxon>Rhabditina</taxon>
        <taxon>Rhabditomorpha</taxon>
        <taxon>Rhabditoidea</taxon>
        <taxon>Rhabditidae</taxon>
        <taxon>Mesorhabditinae</taxon>
        <taxon>Mesorhabditis</taxon>
    </lineage>
</organism>
<feature type="transmembrane region" description="Helical" evidence="1">
    <location>
        <begin position="718"/>
        <end position="740"/>
    </location>
</feature>
<keyword evidence="1" id="KW-0472">Membrane</keyword>
<accession>A0AA36CHB7</accession>
<evidence type="ECO:0000313" key="3">
    <source>
        <dbReference type="Proteomes" id="UP001177023"/>
    </source>
</evidence>